<evidence type="ECO:0000256" key="10">
    <source>
        <dbReference type="SAM" id="SignalP"/>
    </source>
</evidence>
<evidence type="ECO:0000256" key="6">
    <source>
        <dbReference type="ARBA" id="ARBA00023034"/>
    </source>
</evidence>
<keyword evidence="5 9" id="KW-1133">Transmembrane helix</keyword>
<dbReference type="Proteomes" id="UP000695022">
    <property type="component" value="Unplaced"/>
</dbReference>
<comment type="similarity">
    <text evidence="2">Belongs to the TMEM59 family.</text>
</comment>
<dbReference type="PANTHER" id="PTHR28652:SF2">
    <property type="entry name" value="TRANSMEMBRANE PROTEIN 59-LIKE PROTEIN"/>
    <property type="match status" value="1"/>
</dbReference>
<dbReference type="GeneID" id="106805311"/>
<evidence type="ECO:0000313" key="11">
    <source>
        <dbReference type="Proteomes" id="UP000695022"/>
    </source>
</evidence>
<accession>A0ABM1DQW8</accession>
<dbReference type="PANTHER" id="PTHR28652">
    <property type="entry name" value="TRANSMEMBRANE PROTEIN 59-LIKE PROTEIN"/>
    <property type="match status" value="1"/>
</dbReference>
<evidence type="ECO:0000256" key="5">
    <source>
        <dbReference type="ARBA" id="ARBA00022989"/>
    </source>
</evidence>
<keyword evidence="4 10" id="KW-0732">Signal</keyword>
<keyword evidence="6" id="KW-0333">Golgi apparatus</keyword>
<evidence type="ECO:0000256" key="7">
    <source>
        <dbReference type="ARBA" id="ARBA00023136"/>
    </source>
</evidence>
<evidence type="ECO:0000256" key="1">
    <source>
        <dbReference type="ARBA" id="ARBA00004614"/>
    </source>
</evidence>
<keyword evidence="3 9" id="KW-0812">Transmembrane</keyword>
<feature type="chain" id="PRO_5046530008" evidence="10">
    <location>
        <begin position="22"/>
        <end position="247"/>
    </location>
</feature>
<evidence type="ECO:0000256" key="2">
    <source>
        <dbReference type="ARBA" id="ARBA00009643"/>
    </source>
</evidence>
<comment type="subcellular location">
    <subcellularLocation>
        <location evidence="1">Golgi apparatus membrane</location>
        <topology evidence="1">Single-pass type I membrane protein</topology>
    </subcellularLocation>
</comment>
<feature type="transmembrane region" description="Helical" evidence="9">
    <location>
        <begin position="217"/>
        <end position="239"/>
    </location>
</feature>
<proteinExistence type="inferred from homology"/>
<evidence type="ECO:0000256" key="3">
    <source>
        <dbReference type="ARBA" id="ARBA00022692"/>
    </source>
</evidence>
<gene>
    <name evidence="12" type="primary">LOC106805311</name>
</gene>
<organism evidence="11 12">
    <name type="scientific">Priapulus caudatus</name>
    <name type="common">Priapulid worm</name>
    <dbReference type="NCBI Taxonomy" id="37621"/>
    <lineage>
        <taxon>Eukaryota</taxon>
        <taxon>Metazoa</taxon>
        <taxon>Ecdysozoa</taxon>
        <taxon>Scalidophora</taxon>
        <taxon>Priapulida</taxon>
        <taxon>Priapulimorpha</taxon>
        <taxon>Priapulimorphida</taxon>
        <taxon>Priapulidae</taxon>
        <taxon>Priapulus</taxon>
    </lineage>
</organism>
<evidence type="ECO:0000256" key="8">
    <source>
        <dbReference type="ARBA" id="ARBA00023180"/>
    </source>
</evidence>
<evidence type="ECO:0000313" key="12">
    <source>
        <dbReference type="RefSeq" id="XP_014662339.1"/>
    </source>
</evidence>
<keyword evidence="8" id="KW-0325">Glycoprotein</keyword>
<feature type="signal peptide" evidence="10">
    <location>
        <begin position="1"/>
        <end position="21"/>
    </location>
</feature>
<keyword evidence="11" id="KW-1185">Reference proteome</keyword>
<evidence type="ECO:0000256" key="9">
    <source>
        <dbReference type="SAM" id="Phobius"/>
    </source>
</evidence>
<dbReference type="Pfam" id="PF12280">
    <property type="entry name" value="BSMAP"/>
    <property type="match status" value="2"/>
</dbReference>
<dbReference type="InterPro" id="IPR022065">
    <property type="entry name" value="Uncharacterised_TMEM59"/>
</dbReference>
<reference evidence="12" key="1">
    <citation type="submission" date="2025-08" db="UniProtKB">
        <authorList>
            <consortium name="RefSeq"/>
        </authorList>
    </citation>
    <scope>IDENTIFICATION</scope>
</reference>
<evidence type="ECO:0000256" key="4">
    <source>
        <dbReference type="ARBA" id="ARBA00022729"/>
    </source>
</evidence>
<protein>
    <submittedName>
        <fullName evidence="12">Transmembrane protein 59-like</fullName>
    </submittedName>
</protein>
<sequence>MASKYLLMIFVLYICTHCAFSDTFDRVFGSLDPCNSACDTTYPLHTYPKSEHLDSCKRGCRLFAISGFMSTSNDLNDTKELCLHSCSEAYVNDTQYACGVGCTSQLPFAKKRQEKLMMEDQHIHVLSPLVYIQSYYSDMMDLISKGVASMSWSCIRIRTAGRREDCHRTGSTHGSFTYITRRNVRADTIAALVADEAQVASRDWLSCVSKKMGLPHWLLVGTVFLSALVFVFICLTTAATTAGCTTE</sequence>
<keyword evidence="7 9" id="KW-0472">Membrane</keyword>
<dbReference type="RefSeq" id="XP_014662339.1">
    <property type="nucleotide sequence ID" value="XM_014806853.1"/>
</dbReference>
<name>A0ABM1DQW8_PRICU</name>